<dbReference type="AlphaFoldDB" id="A0A4V3E1L3"/>
<keyword evidence="3" id="KW-1185">Reference proteome</keyword>
<accession>A0A4V3E1L3</accession>
<dbReference type="EMBL" id="SNZV01000004">
    <property type="protein sequence ID" value="TDS13798.1"/>
    <property type="molecule type" value="Genomic_DNA"/>
</dbReference>
<gene>
    <name evidence="2" type="ORF">B0I21_104124</name>
</gene>
<dbReference type="RefSeq" id="WP_133640113.1">
    <property type="nucleotide sequence ID" value="NZ_SNZV01000004.1"/>
</dbReference>
<dbReference type="CDD" id="cd06462">
    <property type="entry name" value="Peptidase_S24_S26"/>
    <property type="match status" value="1"/>
</dbReference>
<feature type="domain" description="Peptidase S24/S26A/S26B/S26C" evidence="1">
    <location>
        <begin position="20"/>
        <end position="85"/>
    </location>
</feature>
<sequence>MDRKVVINNKVFFDEIQFHLAKGKAVSFVIRGESMRPFLFEGDKVQVRRADLQRVKLGDILLAKWRGNYVLHRLVRKRKNKFGLAGDANFSQIEWVEEGNVIAKVVGATRGEEKLRNPEDGLNRILGVLWFYMRPARRMVAKIKK</sequence>
<protein>
    <submittedName>
        <fullName evidence="2">Peptidase S24-like protein</fullName>
    </submittedName>
</protein>
<dbReference type="OrthoDB" id="9795228at2"/>
<dbReference type="Pfam" id="PF00717">
    <property type="entry name" value="Peptidase_S24"/>
    <property type="match status" value="1"/>
</dbReference>
<dbReference type="SUPFAM" id="SSF51306">
    <property type="entry name" value="LexA/Signal peptidase"/>
    <property type="match status" value="1"/>
</dbReference>
<dbReference type="Gene3D" id="2.10.109.10">
    <property type="entry name" value="Umud Fragment, subunit A"/>
    <property type="match status" value="1"/>
</dbReference>
<evidence type="ECO:0000313" key="2">
    <source>
        <dbReference type="EMBL" id="TDS13798.1"/>
    </source>
</evidence>
<dbReference type="InterPro" id="IPR015927">
    <property type="entry name" value="Peptidase_S24_S26A/B/C"/>
</dbReference>
<evidence type="ECO:0000313" key="3">
    <source>
        <dbReference type="Proteomes" id="UP000294752"/>
    </source>
</evidence>
<proteinExistence type="predicted"/>
<reference evidence="2 3" key="1">
    <citation type="submission" date="2019-03" db="EMBL/GenBank/DDBJ databases">
        <title>Genomic Encyclopedia of Type Strains, Phase III (KMG-III): the genomes of soil and plant-associated and newly described type strains.</title>
        <authorList>
            <person name="Whitman W."/>
        </authorList>
    </citation>
    <scope>NUCLEOTIDE SEQUENCE [LARGE SCALE GENOMIC DNA]</scope>
    <source>
        <strain evidence="2 3">CGMCC 1.12801</strain>
    </source>
</reference>
<organism evidence="2 3">
    <name type="scientific">Sphingobacterium paludis</name>
    <dbReference type="NCBI Taxonomy" id="1476465"/>
    <lineage>
        <taxon>Bacteria</taxon>
        <taxon>Pseudomonadati</taxon>
        <taxon>Bacteroidota</taxon>
        <taxon>Sphingobacteriia</taxon>
        <taxon>Sphingobacteriales</taxon>
        <taxon>Sphingobacteriaceae</taxon>
        <taxon>Sphingobacterium</taxon>
    </lineage>
</organism>
<dbReference type="Proteomes" id="UP000294752">
    <property type="component" value="Unassembled WGS sequence"/>
</dbReference>
<name>A0A4V3E1L3_9SPHI</name>
<comment type="caution">
    <text evidence="2">The sequence shown here is derived from an EMBL/GenBank/DDBJ whole genome shotgun (WGS) entry which is preliminary data.</text>
</comment>
<dbReference type="InterPro" id="IPR036286">
    <property type="entry name" value="LexA/Signal_pep-like_sf"/>
</dbReference>
<evidence type="ECO:0000259" key="1">
    <source>
        <dbReference type="Pfam" id="PF00717"/>
    </source>
</evidence>